<reference evidence="2 3" key="1">
    <citation type="submission" date="2015-12" db="EMBL/GenBank/DDBJ databases">
        <title>Dictyostelia acquired genes for synthesis and detection of signals that induce cell-type specialization by lateral gene transfer from prokaryotes.</title>
        <authorList>
            <person name="Gloeckner G."/>
            <person name="Schaap P."/>
        </authorList>
    </citation>
    <scope>NUCLEOTIDE SEQUENCE [LARGE SCALE GENOMIC DNA]</scope>
    <source>
        <strain evidence="2 3">TK</strain>
    </source>
</reference>
<evidence type="ECO:0000313" key="3">
    <source>
        <dbReference type="Proteomes" id="UP000076078"/>
    </source>
</evidence>
<dbReference type="EMBL" id="LODT01000053">
    <property type="protein sequence ID" value="KYQ88161.1"/>
    <property type="molecule type" value="Genomic_DNA"/>
</dbReference>
<name>A0A151Z2H3_TIELA</name>
<feature type="compositionally biased region" description="Low complexity" evidence="1">
    <location>
        <begin position="22"/>
        <end position="45"/>
    </location>
</feature>
<organism evidence="2 3">
    <name type="scientific">Tieghemostelium lacteum</name>
    <name type="common">Slime mold</name>
    <name type="synonym">Dictyostelium lacteum</name>
    <dbReference type="NCBI Taxonomy" id="361077"/>
    <lineage>
        <taxon>Eukaryota</taxon>
        <taxon>Amoebozoa</taxon>
        <taxon>Evosea</taxon>
        <taxon>Eumycetozoa</taxon>
        <taxon>Dictyostelia</taxon>
        <taxon>Dictyosteliales</taxon>
        <taxon>Raperosteliaceae</taxon>
        <taxon>Tieghemostelium</taxon>
    </lineage>
</organism>
<comment type="caution">
    <text evidence="2">The sequence shown here is derived from an EMBL/GenBank/DDBJ whole genome shotgun (WGS) entry which is preliminary data.</text>
</comment>
<dbReference type="AlphaFoldDB" id="A0A151Z2H3"/>
<accession>A0A151Z2H3</accession>
<proteinExistence type="predicted"/>
<dbReference type="Proteomes" id="UP000076078">
    <property type="component" value="Unassembled WGS sequence"/>
</dbReference>
<dbReference type="InParanoid" id="A0A151Z2H3"/>
<protein>
    <submittedName>
        <fullName evidence="2">Uncharacterized protein</fullName>
    </submittedName>
</protein>
<evidence type="ECO:0000256" key="1">
    <source>
        <dbReference type="SAM" id="MobiDB-lite"/>
    </source>
</evidence>
<evidence type="ECO:0000313" key="2">
    <source>
        <dbReference type="EMBL" id="KYQ88161.1"/>
    </source>
</evidence>
<keyword evidence="3" id="KW-1185">Reference proteome</keyword>
<gene>
    <name evidence="2" type="ORF">DLAC_11847</name>
</gene>
<feature type="region of interest" description="Disordered" evidence="1">
    <location>
        <begin position="1"/>
        <end position="56"/>
    </location>
</feature>
<sequence length="89" mass="10231">MTPGLVHLHHKQPQFHQEELLHQQPQQETVINNNNTSANSTTTTSKSIPVPNYDVNDDTLPKGQKVSTYVHYFLKHTGFYLEHYSSLTQ</sequence>